<dbReference type="SUPFAM" id="SSF50346">
    <property type="entry name" value="PRC-barrel domain"/>
    <property type="match status" value="2"/>
</dbReference>
<sequence>MKKSTEIVGLPIISITAGIELGNVKSLVINPEKGTVDFLTVEHDDWQVSVKAIPFSKVIGIGEFAVTIDSDNAIIDLNEIPIANQLVNKRIKITDTRVITRKGQLLGEAKEFYVDEENGTIIGLQLVVSDQTVFVKSEHVVTYGKDILVVKEETSSDLLKSEQDFLHTPETKGEDNVIEELIDELAPTKQEEVVYEDLNYDQIDAIKEKQIKLLEGKVVVKDILSGDQSVLIPKGTVLTIEDIKKAQNEGPSTFVELSMNTEM</sequence>
<name>A0A1L3MPE9_9BACI</name>
<accession>A0A1L3MPE9</accession>
<dbReference type="Pfam" id="PF05239">
    <property type="entry name" value="PRC"/>
    <property type="match status" value="2"/>
</dbReference>
<evidence type="ECO:0000259" key="1">
    <source>
        <dbReference type="Pfam" id="PF05239"/>
    </source>
</evidence>
<proteinExistence type="predicted"/>
<dbReference type="RefSeq" id="WP_072579010.1">
    <property type="nucleotide sequence ID" value="NZ_CP016020.1"/>
</dbReference>
<dbReference type="OrthoDB" id="53812at2"/>
<dbReference type="InterPro" id="IPR011033">
    <property type="entry name" value="PRC_barrel-like_sf"/>
</dbReference>
<feature type="domain" description="PRC-barrel" evidence="1">
    <location>
        <begin position="4"/>
        <end position="71"/>
    </location>
</feature>
<dbReference type="EMBL" id="CP016020">
    <property type="protein sequence ID" value="APH04217.1"/>
    <property type="molecule type" value="Genomic_DNA"/>
</dbReference>
<protein>
    <submittedName>
        <fullName evidence="2">Photosystem reaction center subunit H</fullName>
    </submittedName>
</protein>
<dbReference type="STRING" id="1547283.A9C19_05380"/>
<gene>
    <name evidence="2" type="ORF">A9C19_05380</name>
</gene>
<dbReference type="AlphaFoldDB" id="A0A1L3MPE9"/>
<dbReference type="InterPro" id="IPR027275">
    <property type="entry name" value="PRC-brl_dom"/>
</dbReference>
<evidence type="ECO:0000313" key="2">
    <source>
        <dbReference type="EMBL" id="APH04217.1"/>
    </source>
</evidence>
<keyword evidence="3" id="KW-1185">Reference proteome</keyword>
<dbReference type="KEGG" id="bwh:A9C19_05380"/>
<organism evidence="2 3">
    <name type="scientific">Bacillus weihaiensis</name>
    <dbReference type="NCBI Taxonomy" id="1547283"/>
    <lineage>
        <taxon>Bacteria</taxon>
        <taxon>Bacillati</taxon>
        <taxon>Bacillota</taxon>
        <taxon>Bacilli</taxon>
        <taxon>Bacillales</taxon>
        <taxon>Bacillaceae</taxon>
        <taxon>Bacillus</taxon>
    </lineage>
</organism>
<reference evidence="2 3" key="1">
    <citation type="journal article" date="2016" name="Sci. Rep.">
        <title>Complete genome sequence and transcriptomic analysis of a novel marine strain Bacillus weihaiensis reveals the mechanism of brown algae degradation.</title>
        <authorList>
            <person name="Zhu Y."/>
            <person name="Chen P."/>
            <person name="Bao Y."/>
            <person name="Men Y."/>
            <person name="Zeng Y."/>
            <person name="Yang J."/>
            <person name="Sun J."/>
            <person name="Sun Y."/>
        </authorList>
    </citation>
    <scope>NUCLEOTIDE SEQUENCE [LARGE SCALE GENOMIC DNA]</scope>
    <source>
        <strain evidence="2 3">Alg07</strain>
    </source>
</reference>
<evidence type="ECO:0000313" key="3">
    <source>
        <dbReference type="Proteomes" id="UP000181936"/>
    </source>
</evidence>
<feature type="domain" description="PRC-barrel" evidence="1">
    <location>
        <begin position="93"/>
        <end position="152"/>
    </location>
</feature>
<dbReference type="Gene3D" id="2.30.30.240">
    <property type="entry name" value="PRC-barrel domain"/>
    <property type="match status" value="1"/>
</dbReference>
<dbReference type="Proteomes" id="UP000181936">
    <property type="component" value="Chromosome"/>
</dbReference>